<reference evidence="2" key="2">
    <citation type="submission" date="2025-09" db="UniProtKB">
        <authorList>
            <consortium name="Ensembl"/>
        </authorList>
    </citation>
    <scope>IDENTIFICATION</scope>
</reference>
<protein>
    <submittedName>
        <fullName evidence="2">Metaxin 1</fullName>
    </submittedName>
</protein>
<sequence>MSLLEEKLLPVLIHTFWVDPKNYVEVTRKW</sequence>
<evidence type="ECO:0000313" key="3">
    <source>
        <dbReference type="Proteomes" id="UP000694385"/>
    </source>
</evidence>
<evidence type="ECO:0000259" key="1">
    <source>
        <dbReference type="Pfam" id="PF10568"/>
    </source>
</evidence>
<evidence type="ECO:0000313" key="2">
    <source>
        <dbReference type="Ensembl" id="ENSJJAP00000021826.1"/>
    </source>
</evidence>
<keyword evidence="3" id="KW-1185">Reference proteome</keyword>
<organism evidence="2 3">
    <name type="scientific">Jaculus jaculus</name>
    <name type="common">Lesser Egyptian jerboa</name>
    <dbReference type="NCBI Taxonomy" id="51337"/>
    <lineage>
        <taxon>Eukaryota</taxon>
        <taxon>Metazoa</taxon>
        <taxon>Chordata</taxon>
        <taxon>Craniata</taxon>
        <taxon>Vertebrata</taxon>
        <taxon>Euteleostomi</taxon>
        <taxon>Mammalia</taxon>
        <taxon>Eutheria</taxon>
        <taxon>Euarchontoglires</taxon>
        <taxon>Glires</taxon>
        <taxon>Rodentia</taxon>
        <taxon>Myomorpha</taxon>
        <taxon>Dipodoidea</taxon>
        <taxon>Dipodidae</taxon>
        <taxon>Dipodinae</taxon>
        <taxon>Jaculus</taxon>
    </lineage>
</organism>
<dbReference type="Pfam" id="PF10568">
    <property type="entry name" value="Tom37"/>
    <property type="match status" value="1"/>
</dbReference>
<accession>A0A8C5P4N6</accession>
<dbReference type="GeneTree" id="ENSGT00950000182919"/>
<dbReference type="InterPro" id="IPR019564">
    <property type="entry name" value="Sam37/metaxin_N"/>
</dbReference>
<gene>
    <name evidence="2" type="primary">Mtx1</name>
</gene>
<proteinExistence type="predicted"/>
<feature type="domain" description="Mitochondrial outer membrane transport complex Sam37/metaxin N-terminal" evidence="1">
    <location>
        <begin position="1"/>
        <end position="30"/>
    </location>
</feature>
<name>A0A8C5P4N6_JACJA</name>
<dbReference type="AlphaFoldDB" id="A0A8C5P4N6"/>
<dbReference type="Proteomes" id="UP000694385">
    <property type="component" value="Unassembled WGS sequence"/>
</dbReference>
<dbReference type="GO" id="GO:0001401">
    <property type="term" value="C:SAM complex"/>
    <property type="evidence" value="ECO:0007669"/>
    <property type="project" value="InterPro"/>
</dbReference>
<dbReference type="OMA" id="FPYNLYY"/>
<reference evidence="2" key="1">
    <citation type="submission" date="2025-08" db="UniProtKB">
        <authorList>
            <consortium name="Ensembl"/>
        </authorList>
    </citation>
    <scope>IDENTIFICATION</scope>
</reference>
<dbReference type="Ensembl" id="ENSJJAT00000028383.1">
    <property type="protein sequence ID" value="ENSJJAP00000021826.1"/>
    <property type="gene ID" value="ENSJJAG00000022072.1"/>
</dbReference>